<dbReference type="GeneID" id="24171947"/>
<dbReference type="EMBL" id="KJ019059">
    <property type="protein sequence ID" value="AIX21708.1"/>
    <property type="molecule type" value="Genomic_DNA"/>
</dbReference>
<dbReference type="RefSeq" id="YP_009134308.1">
    <property type="nucleotide sequence ID" value="NC_026927.1"/>
</dbReference>
<sequence>MFPHLHISESNLGPHTSTFFKVSSQPQDEWQNGIFHNSPYGIFHLHSEKGVYKLELSSSGLNTPKFRKCKCEDELTALTKIRKWMDSFTN</sequence>
<dbReference type="OrthoDB" id="39859at10239"/>
<evidence type="ECO:0000313" key="2">
    <source>
        <dbReference type="Proteomes" id="UP000185320"/>
    </source>
</evidence>
<proteinExistence type="predicted"/>
<dbReference type="Proteomes" id="UP000185320">
    <property type="component" value="Segment"/>
</dbReference>
<name>A0A0E3HBK4_9CAUD</name>
<organism evidence="1 2">
    <name type="scientific">Synechococcus phage ACG-2014f</name>
    <dbReference type="NCBI Taxonomy" id="1493511"/>
    <lineage>
        <taxon>Viruses</taxon>
        <taxon>Duplodnaviria</taxon>
        <taxon>Heunggongvirae</taxon>
        <taxon>Uroviricota</taxon>
        <taxon>Caudoviricetes</taxon>
        <taxon>Pantevenvirales</taxon>
        <taxon>Kyanoviridae</taxon>
        <taxon>Atlauavirus</taxon>
        <taxon>Atlauavirus tusconc8</taxon>
    </lineage>
</organism>
<accession>A0A0E3HBK4</accession>
<reference evidence="1 2" key="1">
    <citation type="submission" date="2013-12" db="EMBL/GenBank/DDBJ databases">
        <title>Ecological redundancy of diverse viral populations within a natural community.</title>
        <authorList>
            <person name="Gregory A.C."/>
            <person name="LaButti K."/>
            <person name="Copeland A."/>
            <person name="Woyke T."/>
            <person name="Sullivan M.B."/>
        </authorList>
    </citation>
    <scope>NUCLEOTIDE SEQUENCE [LARGE SCALE GENOMIC DNA]</scope>
    <source>
        <strain evidence="1">Syn7803C90</strain>
    </source>
</reference>
<protein>
    <submittedName>
        <fullName evidence="1">Uncharacterized protein</fullName>
    </submittedName>
</protein>
<gene>
    <name evidence="1" type="ORF">Syn7803C90_97</name>
</gene>
<keyword evidence="2" id="KW-1185">Reference proteome</keyword>
<dbReference type="KEGG" id="vg:24171947"/>
<evidence type="ECO:0000313" key="1">
    <source>
        <dbReference type="EMBL" id="AIX21708.1"/>
    </source>
</evidence>